<name>A0A0C9TGA5_PAXIN</name>
<dbReference type="PROSITE" id="PS50297">
    <property type="entry name" value="ANK_REP_REGION"/>
    <property type="match status" value="2"/>
</dbReference>
<feature type="repeat" description="ANK" evidence="3">
    <location>
        <begin position="37"/>
        <end position="69"/>
    </location>
</feature>
<gene>
    <name evidence="4" type="ORF">PAXINDRAFT_78776</name>
</gene>
<feature type="non-terminal residue" evidence="4">
    <location>
        <position position="1"/>
    </location>
</feature>
<reference evidence="4 5" key="1">
    <citation type="submission" date="2014-06" db="EMBL/GenBank/DDBJ databases">
        <authorList>
            <consortium name="DOE Joint Genome Institute"/>
            <person name="Kuo A."/>
            <person name="Kohler A."/>
            <person name="Nagy L.G."/>
            <person name="Floudas D."/>
            <person name="Copeland A."/>
            <person name="Barry K.W."/>
            <person name="Cichocki N."/>
            <person name="Veneault-Fourrey C."/>
            <person name="LaButti K."/>
            <person name="Lindquist E.A."/>
            <person name="Lipzen A."/>
            <person name="Lundell T."/>
            <person name="Morin E."/>
            <person name="Murat C."/>
            <person name="Sun H."/>
            <person name="Tunlid A."/>
            <person name="Henrissat B."/>
            <person name="Grigoriev I.V."/>
            <person name="Hibbett D.S."/>
            <person name="Martin F."/>
            <person name="Nordberg H.P."/>
            <person name="Cantor M.N."/>
            <person name="Hua S.X."/>
        </authorList>
    </citation>
    <scope>NUCLEOTIDE SEQUENCE [LARGE SCALE GENOMIC DNA]</scope>
    <source>
        <strain evidence="4 5">ATCC 200175</strain>
    </source>
</reference>
<organism evidence="4 5">
    <name type="scientific">Paxillus involutus ATCC 200175</name>
    <dbReference type="NCBI Taxonomy" id="664439"/>
    <lineage>
        <taxon>Eukaryota</taxon>
        <taxon>Fungi</taxon>
        <taxon>Dikarya</taxon>
        <taxon>Basidiomycota</taxon>
        <taxon>Agaricomycotina</taxon>
        <taxon>Agaricomycetes</taxon>
        <taxon>Agaricomycetidae</taxon>
        <taxon>Boletales</taxon>
        <taxon>Paxilineae</taxon>
        <taxon>Paxillaceae</taxon>
        <taxon>Paxillus</taxon>
    </lineage>
</organism>
<protein>
    <submittedName>
        <fullName evidence="4">Unplaced genomic scaffold PAXINscaffold_19, whole genome shotgun sequence</fullName>
    </submittedName>
</protein>
<evidence type="ECO:0000256" key="3">
    <source>
        <dbReference type="PROSITE-ProRule" id="PRU00023"/>
    </source>
</evidence>
<keyword evidence="2 3" id="KW-0040">ANK repeat</keyword>
<feature type="repeat" description="ANK" evidence="3">
    <location>
        <begin position="2"/>
        <end position="34"/>
    </location>
</feature>
<accession>A0A0C9TGA5</accession>
<evidence type="ECO:0000256" key="2">
    <source>
        <dbReference type="ARBA" id="ARBA00023043"/>
    </source>
</evidence>
<reference evidence="5" key="2">
    <citation type="submission" date="2015-01" db="EMBL/GenBank/DDBJ databases">
        <title>Evolutionary Origins and Diversification of the Mycorrhizal Mutualists.</title>
        <authorList>
            <consortium name="DOE Joint Genome Institute"/>
            <consortium name="Mycorrhizal Genomics Consortium"/>
            <person name="Kohler A."/>
            <person name="Kuo A."/>
            <person name="Nagy L.G."/>
            <person name="Floudas D."/>
            <person name="Copeland A."/>
            <person name="Barry K.W."/>
            <person name="Cichocki N."/>
            <person name="Veneault-Fourrey C."/>
            <person name="LaButti K."/>
            <person name="Lindquist E.A."/>
            <person name="Lipzen A."/>
            <person name="Lundell T."/>
            <person name="Morin E."/>
            <person name="Murat C."/>
            <person name="Riley R."/>
            <person name="Ohm R."/>
            <person name="Sun H."/>
            <person name="Tunlid A."/>
            <person name="Henrissat B."/>
            <person name="Grigoriev I.V."/>
            <person name="Hibbett D.S."/>
            <person name="Martin F."/>
        </authorList>
    </citation>
    <scope>NUCLEOTIDE SEQUENCE [LARGE SCALE GENOMIC DNA]</scope>
    <source>
        <strain evidence="5">ATCC 200175</strain>
    </source>
</reference>
<keyword evidence="5" id="KW-1185">Reference proteome</keyword>
<dbReference type="Pfam" id="PF12796">
    <property type="entry name" value="Ank_2"/>
    <property type="match status" value="1"/>
</dbReference>
<dbReference type="SUPFAM" id="SSF48403">
    <property type="entry name" value="Ankyrin repeat"/>
    <property type="match status" value="1"/>
</dbReference>
<evidence type="ECO:0000313" key="4">
    <source>
        <dbReference type="EMBL" id="KIJ14685.1"/>
    </source>
</evidence>
<keyword evidence="1" id="KW-0677">Repeat</keyword>
<dbReference type="PANTHER" id="PTHR24171">
    <property type="entry name" value="ANKYRIN REPEAT DOMAIN-CONTAINING PROTEIN 39-RELATED"/>
    <property type="match status" value="1"/>
</dbReference>
<dbReference type="SMART" id="SM00248">
    <property type="entry name" value="ANK"/>
    <property type="match status" value="3"/>
</dbReference>
<dbReference type="HOGENOM" id="CLU_000134_45_5_1"/>
<dbReference type="InterPro" id="IPR002110">
    <property type="entry name" value="Ankyrin_rpt"/>
</dbReference>
<sequence length="102" mass="10996">EDSFTPLHIACCFGHATIVELLLQNDVDLQVATQSKSLNTALHFASSKGHLDVVKLLLQKGADPHVQNKDLRTPLDLARIEGHDKIVTALSVASSVRVTADS</sequence>
<dbReference type="InterPro" id="IPR036770">
    <property type="entry name" value="Ankyrin_rpt-contain_sf"/>
</dbReference>
<dbReference type="EMBL" id="KN819341">
    <property type="protein sequence ID" value="KIJ14685.1"/>
    <property type="molecule type" value="Genomic_DNA"/>
</dbReference>
<dbReference type="OrthoDB" id="194358at2759"/>
<dbReference type="PROSITE" id="PS50088">
    <property type="entry name" value="ANK_REPEAT"/>
    <property type="match status" value="2"/>
</dbReference>
<dbReference type="Proteomes" id="UP000053647">
    <property type="component" value="Unassembled WGS sequence"/>
</dbReference>
<dbReference type="AlphaFoldDB" id="A0A0C9TGA5"/>
<evidence type="ECO:0000256" key="1">
    <source>
        <dbReference type="ARBA" id="ARBA00022737"/>
    </source>
</evidence>
<dbReference type="PRINTS" id="PR01415">
    <property type="entry name" value="ANKYRIN"/>
</dbReference>
<evidence type="ECO:0000313" key="5">
    <source>
        <dbReference type="Proteomes" id="UP000053647"/>
    </source>
</evidence>
<dbReference type="Gene3D" id="1.25.40.20">
    <property type="entry name" value="Ankyrin repeat-containing domain"/>
    <property type="match status" value="1"/>
</dbReference>
<proteinExistence type="predicted"/>